<keyword evidence="1" id="KW-0479">Metal-binding</keyword>
<feature type="domain" description="ZZ-type" evidence="5">
    <location>
        <begin position="420"/>
        <end position="468"/>
    </location>
</feature>
<dbReference type="InterPro" id="IPR043145">
    <property type="entry name" value="Znf_ZZ_sf"/>
</dbReference>
<evidence type="ECO:0000256" key="2">
    <source>
        <dbReference type="ARBA" id="ARBA00022771"/>
    </source>
</evidence>
<dbReference type="SUPFAM" id="SSF57850">
    <property type="entry name" value="RING/U-box"/>
    <property type="match status" value="1"/>
</dbReference>
<dbReference type="GO" id="GO:0008270">
    <property type="term" value="F:zinc ion binding"/>
    <property type="evidence" value="ECO:0007669"/>
    <property type="project" value="UniProtKB-KW"/>
</dbReference>
<evidence type="ECO:0000256" key="3">
    <source>
        <dbReference type="ARBA" id="ARBA00022833"/>
    </source>
</evidence>
<dbReference type="EMBL" id="MU006241">
    <property type="protein sequence ID" value="KAF2820254.1"/>
    <property type="molecule type" value="Genomic_DNA"/>
</dbReference>
<dbReference type="OrthoDB" id="661148at2759"/>
<proteinExistence type="predicted"/>
<protein>
    <recommendedName>
        <fullName evidence="5">ZZ-type domain-containing protein</fullName>
    </recommendedName>
</protein>
<keyword evidence="3" id="KW-0862">Zinc</keyword>
<evidence type="ECO:0000259" key="5">
    <source>
        <dbReference type="SMART" id="SM00291"/>
    </source>
</evidence>
<accession>A0A6A6ZIW7</accession>
<evidence type="ECO:0000313" key="6">
    <source>
        <dbReference type="EMBL" id="KAF2820254.1"/>
    </source>
</evidence>
<organism evidence="6 7">
    <name type="scientific">Ophiobolus disseminans</name>
    <dbReference type="NCBI Taxonomy" id="1469910"/>
    <lineage>
        <taxon>Eukaryota</taxon>
        <taxon>Fungi</taxon>
        <taxon>Dikarya</taxon>
        <taxon>Ascomycota</taxon>
        <taxon>Pezizomycotina</taxon>
        <taxon>Dothideomycetes</taxon>
        <taxon>Pleosporomycetidae</taxon>
        <taxon>Pleosporales</taxon>
        <taxon>Pleosporineae</taxon>
        <taxon>Phaeosphaeriaceae</taxon>
        <taxon>Ophiobolus</taxon>
    </lineage>
</organism>
<evidence type="ECO:0000313" key="7">
    <source>
        <dbReference type="Proteomes" id="UP000799424"/>
    </source>
</evidence>
<feature type="compositionally biased region" description="Low complexity" evidence="4">
    <location>
        <begin position="36"/>
        <end position="56"/>
    </location>
</feature>
<dbReference type="Proteomes" id="UP000799424">
    <property type="component" value="Unassembled WGS sequence"/>
</dbReference>
<gene>
    <name evidence="6" type="ORF">CC86DRAFT_118849</name>
</gene>
<sequence length="619" mass="67838">MASPNPNQPPHQGWTSQQYYQQPLLQQPDRRYSQGYPPNQSYYAQPQPAQYVQPYYGSTTPAPFIAELPAPLPPGPPTITSDQQLKDDELLAHRLQNLEVAEVRKRSSSAVSEQQRPIRMAPPGAHTHSPLLHQVSSLSLRPHSVSMPTNNVPWSPGSFGPMPNAPSPSSLPEVVVAPRAVDPSNDLPIPVLLDQNTVNLPPLVSSNLNSLNAYLEEHRQVPYPPTWRLGTVVATFYAYTGSKIAPGSDWLFRQEGFTWRTIRPTEHAYNPSAPSYSFKFAYKGGSFRDPRYSWYMTIPDHSLDSAKNKSKHKQKSWTYDLRLDLNNGMRKTEVLGHGREKAILTTYIHAANYDSLRFIAPDGRAYMWVTSAKVSSVNGSRYDTLRHALFGATGHFADPLYGEIVADHTFWDGYIDENEIHIGVKCDGCQMKPIKGLRWKCKTCHHHDVCEECRRLIVSGGFGGSMQQSCVLSLVCLPDEALYIRSPTVDPALVVATLQVLKDWERHTLRDEKRMNIKGFMASEEEARKYDLGIMSYWKAGDWDKKNSANERMGTMVKAKSTMAAFEGTTSALGGLVDAGFALAGHGTHGGTHGGDGGGGGSSGGGGDGGGGGGGGGGS</sequence>
<evidence type="ECO:0000256" key="1">
    <source>
        <dbReference type="ARBA" id="ARBA00022723"/>
    </source>
</evidence>
<feature type="region of interest" description="Disordered" evidence="4">
    <location>
        <begin position="1"/>
        <end position="82"/>
    </location>
</feature>
<name>A0A6A6ZIW7_9PLEO</name>
<dbReference type="AlphaFoldDB" id="A0A6A6ZIW7"/>
<dbReference type="InterPro" id="IPR000433">
    <property type="entry name" value="Znf_ZZ"/>
</dbReference>
<keyword evidence="2" id="KW-0863">Zinc-finger</keyword>
<feature type="region of interest" description="Disordered" evidence="4">
    <location>
        <begin position="592"/>
        <end position="619"/>
    </location>
</feature>
<reference evidence="6" key="1">
    <citation type="journal article" date="2020" name="Stud. Mycol.">
        <title>101 Dothideomycetes genomes: a test case for predicting lifestyles and emergence of pathogens.</title>
        <authorList>
            <person name="Haridas S."/>
            <person name="Albert R."/>
            <person name="Binder M."/>
            <person name="Bloem J."/>
            <person name="Labutti K."/>
            <person name="Salamov A."/>
            <person name="Andreopoulos B."/>
            <person name="Baker S."/>
            <person name="Barry K."/>
            <person name="Bills G."/>
            <person name="Bluhm B."/>
            <person name="Cannon C."/>
            <person name="Castanera R."/>
            <person name="Culley D."/>
            <person name="Daum C."/>
            <person name="Ezra D."/>
            <person name="Gonzalez J."/>
            <person name="Henrissat B."/>
            <person name="Kuo A."/>
            <person name="Liang C."/>
            <person name="Lipzen A."/>
            <person name="Lutzoni F."/>
            <person name="Magnuson J."/>
            <person name="Mondo S."/>
            <person name="Nolan M."/>
            <person name="Ohm R."/>
            <person name="Pangilinan J."/>
            <person name="Park H.-J."/>
            <person name="Ramirez L."/>
            <person name="Alfaro M."/>
            <person name="Sun H."/>
            <person name="Tritt A."/>
            <person name="Yoshinaga Y."/>
            <person name="Zwiers L.-H."/>
            <person name="Turgeon B."/>
            <person name="Goodwin S."/>
            <person name="Spatafora J."/>
            <person name="Crous P."/>
            <person name="Grigoriev I."/>
        </authorList>
    </citation>
    <scope>NUCLEOTIDE SEQUENCE</scope>
    <source>
        <strain evidence="6">CBS 113818</strain>
    </source>
</reference>
<keyword evidence="7" id="KW-1185">Reference proteome</keyword>
<feature type="compositionally biased region" description="Low complexity" evidence="4">
    <location>
        <begin position="17"/>
        <end position="27"/>
    </location>
</feature>
<dbReference type="Gene3D" id="3.30.60.90">
    <property type="match status" value="1"/>
</dbReference>
<evidence type="ECO:0000256" key="4">
    <source>
        <dbReference type="SAM" id="MobiDB-lite"/>
    </source>
</evidence>
<dbReference type="Pfam" id="PF00569">
    <property type="entry name" value="ZZ"/>
    <property type="match status" value="1"/>
</dbReference>
<dbReference type="SMART" id="SM00291">
    <property type="entry name" value="ZnF_ZZ"/>
    <property type="match status" value="1"/>
</dbReference>